<organism evidence="1 2">
    <name type="scientific">Luedemannella flava</name>
    <dbReference type="NCBI Taxonomy" id="349316"/>
    <lineage>
        <taxon>Bacteria</taxon>
        <taxon>Bacillati</taxon>
        <taxon>Actinomycetota</taxon>
        <taxon>Actinomycetes</taxon>
        <taxon>Micromonosporales</taxon>
        <taxon>Micromonosporaceae</taxon>
        <taxon>Luedemannella</taxon>
    </lineage>
</organism>
<comment type="caution">
    <text evidence="1">The sequence shown here is derived from an EMBL/GenBank/DDBJ whole genome shotgun (WGS) entry which is preliminary data.</text>
</comment>
<proteinExistence type="predicted"/>
<protein>
    <recommendedName>
        <fullName evidence="3">Alpha/beta hydrolase</fullName>
    </recommendedName>
</protein>
<name>A0ABP4Y6Z0_9ACTN</name>
<reference evidence="2" key="1">
    <citation type="journal article" date="2019" name="Int. J. Syst. Evol. Microbiol.">
        <title>The Global Catalogue of Microorganisms (GCM) 10K type strain sequencing project: providing services to taxonomists for standard genome sequencing and annotation.</title>
        <authorList>
            <consortium name="The Broad Institute Genomics Platform"/>
            <consortium name="The Broad Institute Genome Sequencing Center for Infectious Disease"/>
            <person name="Wu L."/>
            <person name="Ma J."/>
        </authorList>
    </citation>
    <scope>NUCLEOTIDE SEQUENCE [LARGE SCALE GENOMIC DNA]</scope>
    <source>
        <strain evidence="2">JCM 13250</strain>
    </source>
</reference>
<sequence>MTVVVGVHGIWQQQRGRQQLLAEWGTALGDGLERAGRRAASVALDIAFYGHLFLPDLQGKSAVDDIDLLGEVMPEELADLTDAVLEIDPGADLDDEYTKGAPAIPLPVQRLVRYVDRRFNLPVGALMLGELRQVRRYLCDPQLKAAVDRVVAEIVSGDTRVVVGHSLGTVVVLEYMRQHPGMVFDLLLTLGSPLGLRMIRRYLPDPTFGVAGGKPATVGRWVNVYDPHDAVAAAGGLKQVWSAVEDRIVDNQVDAHNVQRYLSKRVTGDAIAAVLPGTGR</sequence>
<gene>
    <name evidence="1" type="ORF">GCM10009682_23760</name>
</gene>
<accession>A0ABP4Y6Z0</accession>
<evidence type="ECO:0000313" key="2">
    <source>
        <dbReference type="Proteomes" id="UP001500218"/>
    </source>
</evidence>
<dbReference type="InterPro" id="IPR029058">
    <property type="entry name" value="AB_hydrolase_fold"/>
</dbReference>
<dbReference type="EMBL" id="BAAALT010000059">
    <property type="protein sequence ID" value="GAA1801243.1"/>
    <property type="molecule type" value="Genomic_DNA"/>
</dbReference>
<evidence type="ECO:0008006" key="3">
    <source>
        <dbReference type="Google" id="ProtNLM"/>
    </source>
</evidence>
<dbReference type="SUPFAM" id="SSF53474">
    <property type="entry name" value="alpha/beta-Hydrolases"/>
    <property type="match status" value="1"/>
</dbReference>
<dbReference type="Gene3D" id="3.40.50.1820">
    <property type="entry name" value="alpha/beta hydrolase"/>
    <property type="match status" value="1"/>
</dbReference>
<dbReference type="RefSeq" id="WP_344129469.1">
    <property type="nucleotide sequence ID" value="NZ_BAAALT010000059.1"/>
</dbReference>
<keyword evidence="2" id="KW-1185">Reference proteome</keyword>
<dbReference type="Proteomes" id="UP001500218">
    <property type="component" value="Unassembled WGS sequence"/>
</dbReference>
<evidence type="ECO:0000313" key="1">
    <source>
        <dbReference type="EMBL" id="GAA1801243.1"/>
    </source>
</evidence>